<evidence type="ECO:0000313" key="1">
    <source>
        <dbReference type="EMBL" id="GAA3984527.1"/>
    </source>
</evidence>
<evidence type="ECO:0000313" key="2">
    <source>
        <dbReference type="Proteomes" id="UP001501556"/>
    </source>
</evidence>
<dbReference type="RefSeq" id="WP_345125897.1">
    <property type="nucleotide sequence ID" value="NZ_BAABDI010000026.1"/>
</dbReference>
<gene>
    <name evidence="1" type="ORF">GCM10022407_31920</name>
</gene>
<name>A0ABP7QLE5_9BACT</name>
<dbReference type="PROSITE" id="PS51257">
    <property type="entry name" value="PROKAR_LIPOPROTEIN"/>
    <property type="match status" value="1"/>
</dbReference>
<reference evidence="2" key="1">
    <citation type="journal article" date="2019" name="Int. J. Syst. Evol. Microbiol.">
        <title>The Global Catalogue of Microorganisms (GCM) 10K type strain sequencing project: providing services to taxonomists for standard genome sequencing and annotation.</title>
        <authorList>
            <consortium name="The Broad Institute Genomics Platform"/>
            <consortium name="The Broad Institute Genome Sequencing Center for Infectious Disease"/>
            <person name="Wu L."/>
            <person name="Ma J."/>
        </authorList>
    </citation>
    <scope>NUCLEOTIDE SEQUENCE [LARGE SCALE GENOMIC DNA]</scope>
    <source>
        <strain evidence="2">JCM 17217</strain>
    </source>
</reference>
<protein>
    <recommendedName>
        <fullName evidence="3">Lipocalin-like domain-containing protein</fullName>
    </recommendedName>
</protein>
<evidence type="ECO:0008006" key="3">
    <source>
        <dbReference type="Google" id="ProtNLM"/>
    </source>
</evidence>
<organism evidence="1 2">
    <name type="scientific">Hymenobacter antarcticus</name>
    <dbReference type="NCBI Taxonomy" id="486270"/>
    <lineage>
        <taxon>Bacteria</taxon>
        <taxon>Pseudomonadati</taxon>
        <taxon>Bacteroidota</taxon>
        <taxon>Cytophagia</taxon>
        <taxon>Cytophagales</taxon>
        <taxon>Hymenobacteraceae</taxon>
        <taxon>Hymenobacter</taxon>
    </lineage>
</organism>
<sequence>MRYTLLSLGIVLLTSCQKDAPPPVPAFAGRWHGETSATLSYTALDGTYIGRTADYGPQLNLVVTADSLLFYDPRTNAKFANSESYARQGNTLTLGSRRSAFIDELADHRLVIRYPGHPANLPYLEYEYGFSR</sequence>
<dbReference type="Proteomes" id="UP001501556">
    <property type="component" value="Unassembled WGS sequence"/>
</dbReference>
<comment type="caution">
    <text evidence="1">The sequence shown here is derived from an EMBL/GenBank/DDBJ whole genome shotgun (WGS) entry which is preliminary data.</text>
</comment>
<accession>A0ABP7QLE5</accession>
<dbReference type="EMBL" id="BAABDI010000026">
    <property type="protein sequence ID" value="GAA3984527.1"/>
    <property type="molecule type" value="Genomic_DNA"/>
</dbReference>
<proteinExistence type="predicted"/>
<keyword evidence="2" id="KW-1185">Reference proteome</keyword>